<dbReference type="InterPro" id="IPR001173">
    <property type="entry name" value="Glyco_trans_2-like"/>
</dbReference>
<dbReference type="Pfam" id="PF00535">
    <property type="entry name" value="Glycos_transf_2"/>
    <property type="match status" value="1"/>
</dbReference>
<gene>
    <name evidence="2" type="ORF">HNR15_003317</name>
</gene>
<dbReference type="CDD" id="cd00761">
    <property type="entry name" value="Glyco_tranf_GTA_type"/>
    <property type="match status" value="1"/>
</dbReference>
<reference evidence="2 3" key="1">
    <citation type="submission" date="2020-07" db="EMBL/GenBank/DDBJ databases">
        <title>Sequencing the genomes of 1000 actinobacteria strains.</title>
        <authorList>
            <person name="Klenk H.-P."/>
        </authorList>
    </citation>
    <scope>NUCLEOTIDE SEQUENCE [LARGE SCALE GENOMIC DNA]</scope>
    <source>
        <strain evidence="2 3">DSM 29531</strain>
    </source>
</reference>
<name>A0A853DMZ2_9MICO</name>
<accession>A0A853DMZ2</accession>
<evidence type="ECO:0000259" key="1">
    <source>
        <dbReference type="Pfam" id="PF00535"/>
    </source>
</evidence>
<dbReference type="Proteomes" id="UP000571817">
    <property type="component" value="Unassembled WGS sequence"/>
</dbReference>
<feature type="domain" description="Glycosyltransferase 2-like" evidence="1">
    <location>
        <begin position="9"/>
        <end position="136"/>
    </location>
</feature>
<dbReference type="InterPro" id="IPR050834">
    <property type="entry name" value="Glycosyltransf_2"/>
</dbReference>
<keyword evidence="2" id="KW-0808">Transferase</keyword>
<dbReference type="InterPro" id="IPR029044">
    <property type="entry name" value="Nucleotide-diphossugar_trans"/>
</dbReference>
<organism evidence="2 3">
    <name type="scientific">Allobranchiibius huperziae</name>
    <dbReference type="NCBI Taxonomy" id="1874116"/>
    <lineage>
        <taxon>Bacteria</taxon>
        <taxon>Bacillati</taxon>
        <taxon>Actinomycetota</taxon>
        <taxon>Actinomycetes</taxon>
        <taxon>Micrococcales</taxon>
        <taxon>Dermacoccaceae</taxon>
        <taxon>Allobranchiibius</taxon>
    </lineage>
</organism>
<keyword evidence="3" id="KW-1185">Reference proteome</keyword>
<dbReference type="Gene3D" id="3.90.550.10">
    <property type="entry name" value="Spore Coat Polysaccharide Biosynthesis Protein SpsA, Chain A"/>
    <property type="match status" value="1"/>
</dbReference>
<dbReference type="EMBL" id="JACCFW010000001">
    <property type="protein sequence ID" value="NYJ76354.1"/>
    <property type="molecule type" value="Genomic_DNA"/>
</dbReference>
<proteinExistence type="predicted"/>
<comment type="caution">
    <text evidence="2">The sequence shown here is derived from an EMBL/GenBank/DDBJ whole genome shotgun (WGS) entry which is preliminary data.</text>
</comment>
<dbReference type="SUPFAM" id="SSF53448">
    <property type="entry name" value="Nucleotide-diphospho-sugar transferases"/>
    <property type="match status" value="1"/>
</dbReference>
<dbReference type="AlphaFoldDB" id="A0A853DMZ2"/>
<dbReference type="RefSeq" id="WP_179483418.1">
    <property type="nucleotide sequence ID" value="NZ_JACCFW010000001.1"/>
</dbReference>
<protein>
    <submittedName>
        <fullName evidence="2">Glycosyltransferase involved in cell wall biosynthesis</fullName>
    </submittedName>
</protein>
<evidence type="ECO:0000313" key="3">
    <source>
        <dbReference type="Proteomes" id="UP000571817"/>
    </source>
</evidence>
<dbReference type="GO" id="GO:0044010">
    <property type="term" value="P:single-species biofilm formation"/>
    <property type="evidence" value="ECO:0007669"/>
    <property type="project" value="TreeGrafter"/>
</dbReference>
<sequence length="273" mass="30630">MSGPVTPVTIVTACFNDGAYLRESVESTLAQTHPDLELIVVDDGSTDPTTLRVIDAVEALGVRVIHQENQGLPGARNTGVAAARGTYILPVDADDIVEPQYAALAAAELDARPELGIVYPRADMFGAVTGPWELGQFDVGIMLTGNQIPACSMFRKEDWAAVGGYHQVRLEDHDLWLSILELGRTAYRLDRVLYHYRQRSDSITGGMAEEDTVRALAQIIRAHPQYYLDNIEQLIRIRRDQWDTLQHWKQRYGFIENRLHQAAPLAKRLLRRN</sequence>
<dbReference type="PANTHER" id="PTHR43685">
    <property type="entry name" value="GLYCOSYLTRANSFERASE"/>
    <property type="match status" value="1"/>
</dbReference>
<dbReference type="PANTHER" id="PTHR43685:SF2">
    <property type="entry name" value="GLYCOSYLTRANSFERASE 2-LIKE DOMAIN-CONTAINING PROTEIN"/>
    <property type="match status" value="1"/>
</dbReference>
<dbReference type="GO" id="GO:0016740">
    <property type="term" value="F:transferase activity"/>
    <property type="evidence" value="ECO:0007669"/>
    <property type="project" value="UniProtKB-KW"/>
</dbReference>
<evidence type="ECO:0000313" key="2">
    <source>
        <dbReference type="EMBL" id="NYJ76354.1"/>
    </source>
</evidence>